<comment type="cofactor">
    <cofactor evidence="9">
        <name>Zn(2+)</name>
        <dbReference type="ChEBI" id="CHEBI:29105"/>
    </cofactor>
    <text evidence="9">Binds 1 zinc ion per subunit.</text>
</comment>
<evidence type="ECO:0000256" key="9">
    <source>
        <dbReference type="RuleBase" id="RU365076"/>
    </source>
</evidence>
<dbReference type="WBParaSite" id="GPLIN_001301300">
    <property type="protein sequence ID" value="GPLIN_001301300"/>
    <property type="gene ID" value="GPLIN_001301300"/>
</dbReference>
<keyword evidence="11" id="KW-1185">Reference proteome</keyword>
<feature type="domain" description="Prenyltransferase alpha-alpha toroid" evidence="10">
    <location>
        <begin position="24"/>
        <end position="324"/>
    </location>
</feature>
<keyword evidence="7 9" id="KW-0862">Zinc</keyword>
<reference evidence="11" key="1">
    <citation type="submission" date="2013-12" db="EMBL/GenBank/DDBJ databases">
        <authorList>
            <person name="Aslett M."/>
        </authorList>
    </citation>
    <scope>NUCLEOTIDE SEQUENCE [LARGE SCALE GENOMIC DNA]</scope>
    <source>
        <strain evidence="11">Lindley</strain>
    </source>
</reference>
<dbReference type="Pfam" id="PF00432">
    <property type="entry name" value="Prenyltrans"/>
    <property type="match status" value="1"/>
</dbReference>
<dbReference type="GO" id="GO:0072657">
    <property type="term" value="P:protein localization to membrane"/>
    <property type="evidence" value="ECO:0007669"/>
    <property type="project" value="UniProtKB-ARBA"/>
</dbReference>
<dbReference type="InterPro" id="IPR026873">
    <property type="entry name" value="Ptb1"/>
</dbReference>
<keyword evidence="5 9" id="KW-0479">Metal-binding</keyword>
<dbReference type="SUPFAM" id="SSF48239">
    <property type="entry name" value="Terpenoid cyclases/Protein prenyltransferases"/>
    <property type="match status" value="1"/>
</dbReference>
<dbReference type="GO" id="GO:0005968">
    <property type="term" value="C:Rab-protein geranylgeranyltransferase complex"/>
    <property type="evidence" value="ECO:0007669"/>
    <property type="project" value="UniProtKB-UniRule"/>
</dbReference>
<dbReference type="PANTHER" id="PTHR11774">
    <property type="entry name" value="GERANYLGERANYL TRANSFERASE TYPE BETA SUBUNIT"/>
    <property type="match status" value="1"/>
</dbReference>
<evidence type="ECO:0000259" key="10">
    <source>
        <dbReference type="Pfam" id="PF00432"/>
    </source>
</evidence>
<dbReference type="Gene3D" id="1.50.10.20">
    <property type="match status" value="1"/>
</dbReference>
<evidence type="ECO:0000256" key="6">
    <source>
        <dbReference type="ARBA" id="ARBA00022737"/>
    </source>
</evidence>
<evidence type="ECO:0000313" key="11">
    <source>
        <dbReference type="Proteomes" id="UP000050741"/>
    </source>
</evidence>
<dbReference type="InterPro" id="IPR008930">
    <property type="entry name" value="Terpenoid_cyclase/PrenylTrfase"/>
</dbReference>
<evidence type="ECO:0000256" key="7">
    <source>
        <dbReference type="ARBA" id="ARBA00022833"/>
    </source>
</evidence>
<evidence type="ECO:0000313" key="12">
    <source>
        <dbReference type="WBParaSite" id="GPLIN_001301300"/>
    </source>
</evidence>
<proteinExistence type="inferred from homology"/>
<evidence type="ECO:0000256" key="4">
    <source>
        <dbReference type="ARBA" id="ARBA00022679"/>
    </source>
</evidence>
<protein>
    <recommendedName>
        <fullName evidence="9">Geranylgeranyl transferase type-2 subunit beta</fullName>
        <ecNumber evidence="9">2.5.1.60</ecNumber>
    </recommendedName>
</protein>
<comment type="function">
    <text evidence="9">Catalyzes the transfer of a geranylgeranyl moiety from geranylgeranyl diphosphate to both cysteines of proteins with the C-terminal sequence -XXCC, -XCXC and -CCXX.</text>
</comment>
<evidence type="ECO:0000256" key="2">
    <source>
        <dbReference type="ARBA" id="ARBA00011355"/>
    </source>
</evidence>
<evidence type="ECO:0000256" key="8">
    <source>
        <dbReference type="ARBA" id="ARBA00047658"/>
    </source>
</evidence>
<reference evidence="12" key="3">
    <citation type="submission" date="2016-06" db="UniProtKB">
        <authorList>
            <consortium name="WormBaseParasite"/>
        </authorList>
    </citation>
    <scope>IDENTIFICATION</scope>
</reference>
<keyword evidence="6" id="KW-0677">Repeat</keyword>
<dbReference type="EC" id="2.5.1.60" evidence="9"/>
<evidence type="ECO:0000256" key="1">
    <source>
        <dbReference type="ARBA" id="ARBA00010497"/>
    </source>
</evidence>
<dbReference type="Proteomes" id="UP000050741">
    <property type="component" value="Unassembled WGS sequence"/>
</dbReference>
<reference evidence="11" key="2">
    <citation type="submission" date="2014-05" db="EMBL/GenBank/DDBJ databases">
        <title>The genome and life-stage specific transcriptomes of Globodera pallida elucidate key aspects of plant parasitism by a cyst nematode.</title>
        <authorList>
            <person name="Cotton J.A."/>
            <person name="Lilley C.J."/>
            <person name="Jones L.M."/>
            <person name="Kikuchi T."/>
            <person name="Reid A.J."/>
            <person name="Thorpe P."/>
            <person name="Tsai I.J."/>
            <person name="Beasley H."/>
            <person name="Blok V."/>
            <person name="Cock P.J.A."/>
            <person name="Van den Akker S.E."/>
            <person name="Holroyd N."/>
            <person name="Hunt M."/>
            <person name="Mantelin S."/>
            <person name="Naghra H."/>
            <person name="Pain A."/>
            <person name="Palomares-Rius J.E."/>
            <person name="Zarowiecki M."/>
            <person name="Berriman M."/>
            <person name="Jones J.T."/>
            <person name="Urwin P.E."/>
        </authorList>
    </citation>
    <scope>NUCLEOTIDE SEQUENCE [LARGE SCALE GENOMIC DNA]</scope>
    <source>
        <strain evidence="11">Lindley</strain>
    </source>
</reference>
<keyword evidence="4 9" id="KW-0808">Transferase</keyword>
<comment type="catalytic activity">
    <reaction evidence="8 9">
        <text>geranylgeranyl diphosphate + L-cysteinyl-[protein] = S-geranylgeranyl-L-cysteinyl-[protein] + diphosphate</text>
        <dbReference type="Rhea" id="RHEA:21240"/>
        <dbReference type="Rhea" id="RHEA-COMP:10131"/>
        <dbReference type="Rhea" id="RHEA-COMP:11537"/>
        <dbReference type="ChEBI" id="CHEBI:29950"/>
        <dbReference type="ChEBI" id="CHEBI:33019"/>
        <dbReference type="ChEBI" id="CHEBI:57533"/>
        <dbReference type="ChEBI" id="CHEBI:86021"/>
        <dbReference type="EC" id="2.5.1.60"/>
    </reaction>
</comment>
<accession>A0A183CJF7</accession>
<sequence>MSLASIWNISRRDVDIPKSAPTELLNEKQKEFILSCGKDKNSYEYIMAEYLRMSGIYWCVAALKVLGNDMDDQEELVNVIKKAQNEDGGFAAADGHDSHLLHTLSAIQVAVIINKLDIQRFLIDRFKRRGYFYSLQQEDGSFAGDRGGEIDTRFSFCAIAALYFLNRLDSIDLSKAVEFVTKCYNFDGGFGTRPGSESVLFKVYCCLGTLAICGSLELIDVERTAFSNCFRQCPSGGLCGRPEKLPDVCYSWWVLASLAILGRLHWVDGESLTRFIIASQDDEKGGIADRPGDEPDPFHTVFGLSGLSLLGYKGLEPVDPVFCMTKKCLKDFLFLE</sequence>
<dbReference type="FunFam" id="1.50.10.20:FF:000012">
    <property type="entry name" value="Geranylgeranyl transferase type-2 subunit beta"/>
    <property type="match status" value="1"/>
</dbReference>
<evidence type="ECO:0000256" key="3">
    <source>
        <dbReference type="ARBA" id="ARBA00022602"/>
    </source>
</evidence>
<keyword evidence="3 9" id="KW-0637">Prenyltransferase</keyword>
<dbReference type="CDD" id="cd02894">
    <property type="entry name" value="GGTase-II"/>
    <property type="match status" value="1"/>
</dbReference>
<dbReference type="GO" id="GO:0004663">
    <property type="term" value="F:Rab geranylgeranyltransferase activity"/>
    <property type="evidence" value="ECO:0007669"/>
    <property type="project" value="UniProtKB-UniRule"/>
</dbReference>
<name>A0A183CJF7_GLOPA</name>
<dbReference type="InterPro" id="IPR045089">
    <property type="entry name" value="PGGT1B-like"/>
</dbReference>
<dbReference type="InterPro" id="IPR001330">
    <property type="entry name" value="Prenyltrans"/>
</dbReference>
<organism evidence="11 12">
    <name type="scientific">Globodera pallida</name>
    <name type="common">Potato cyst nematode worm</name>
    <name type="synonym">Heterodera pallida</name>
    <dbReference type="NCBI Taxonomy" id="36090"/>
    <lineage>
        <taxon>Eukaryota</taxon>
        <taxon>Metazoa</taxon>
        <taxon>Ecdysozoa</taxon>
        <taxon>Nematoda</taxon>
        <taxon>Chromadorea</taxon>
        <taxon>Rhabditida</taxon>
        <taxon>Tylenchina</taxon>
        <taxon>Tylenchomorpha</taxon>
        <taxon>Tylenchoidea</taxon>
        <taxon>Heteroderidae</taxon>
        <taxon>Heteroderinae</taxon>
        <taxon>Globodera</taxon>
    </lineage>
</organism>
<dbReference type="PANTHER" id="PTHR11774:SF11">
    <property type="entry name" value="GERANYLGERANYL TRANSFERASE TYPE-2 SUBUNIT BETA"/>
    <property type="match status" value="1"/>
</dbReference>
<comment type="similarity">
    <text evidence="1 9">Belongs to the protein prenyltransferase subunit beta family.</text>
</comment>
<comment type="subunit">
    <text evidence="2">Heterodimer of an alpha and a beta subunit.</text>
</comment>
<evidence type="ECO:0000256" key="5">
    <source>
        <dbReference type="ARBA" id="ARBA00022723"/>
    </source>
</evidence>
<dbReference type="AlphaFoldDB" id="A0A183CJF7"/>
<dbReference type="GO" id="GO:0046872">
    <property type="term" value="F:metal ion binding"/>
    <property type="evidence" value="ECO:0007669"/>
    <property type="project" value="UniProtKB-KW"/>
</dbReference>